<proteinExistence type="predicted"/>
<feature type="compositionally biased region" description="Polar residues" evidence="1">
    <location>
        <begin position="1"/>
        <end position="11"/>
    </location>
</feature>
<feature type="region of interest" description="Disordered" evidence="1">
    <location>
        <begin position="131"/>
        <end position="163"/>
    </location>
</feature>
<name>Q1RU72_MEDTR</name>
<organism evidence="2">
    <name type="scientific">Medicago truncatula</name>
    <name type="common">Barrel medic</name>
    <name type="synonym">Medicago tribuloides</name>
    <dbReference type="NCBI Taxonomy" id="3880"/>
    <lineage>
        <taxon>Eukaryota</taxon>
        <taxon>Viridiplantae</taxon>
        <taxon>Streptophyta</taxon>
        <taxon>Embryophyta</taxon>
        <taxon>Tracheophyta</taxon>
        <taxon>Spermatophyta</taxon>
        <taxon>Magnoliopsida</taxon>
        <taxon>eudicotyledons</taxon>
        <taxon>Gunneridae</taxon>
        <taxon>Pentapetalae</taxon>
        <taxon>rosids</taxon>
        <taxon>fabids</taxon>
        <taxon>Fabales</taxon>
        <taxon>Fabaceae</taxon>
        <taxon>Papilionoideae</taxon>
        <taxon>50 kb inversion clade</taxon>
        <taxon>NPAAA clade</taxon>
        <taxon>Hologalegina</taxon>
        <taxon>IRL clade</taxon>
        <taxon>Trifolieae</taxon>
        <taxon>Medicago</taxon>
    </lineage>
</organism>
<protein>
    <submittedName>
        <fullName evidence="2">Uncharacterized protein</fullName>
    </submittedName>
</protein>
<sequence length="163" mass="18527">MATNSASSQIRSEVHIPQRDGMTSSPSPVGTPREEPVQIIPLQERPLQGPPRPTETPKDVTPTSALVSNLLRTVQRQTSLIEEQNRRLMDLERARPLVRTKRTPSPTPSIRERSPRHLRFRFPRHSISVSKPYQEVDQKEVTQTISSKTIPSKEIPTKTQQIK</sequence>
<dbReference type="EMBL" id="AC153123">
    <property type="protein sequence ID" value="ABE87610.1"/>
    <property type="molecule type" value="Genomic_DNA"/>
</dbReference>
<reference evidence="2" key="1">
    <citation type="submission" date="2006-03" db="EMBL/GenBank/DDBJ databases">
        <authorList>
            <person name="Lin S."/>
            <person name="Dixon R."/>
            <person name="May G."/>
            <person name="Sumner L."/>
            <person name="Gonzales B."/>
            <person name="Cook D."/>
            <person name="Kim D."/>
            <person name="Young N."/>
            <person name="Cannon S."/>
            <person name="Roe B.A."/>
        </authorList>
    </citation>
    <scope>NUCLEOTIDE SEQUENCE</scope>
</reference>
<dbReference type="AlphaFoldDB" id="Q1RU72"/>
<feature type="region of interest" description="Disordered" evidence="1">
    <location>
        <begin position="1"/>
        <end position="62"/>
    </location>
</feature>
<gene>
    <name evidence="2" type="ORF">MtrDRAFT_AC153123g1v2</name>
</gene>
<feature type="compositionally biased region" description="Polar residues" evidence="1">
    <location>
        <begin position="141"/>
        <end position="150"/>
    </location>
</feature>
<evidence type="ECO:0000256" key="1">
    <source>
        <dbReference type="SAM" id="MobiDB-lite"/>
    </source>
</evidence>
<accession>Q1RU72</accession>
<evidence type="ECO:0000313" key="2">
    <source>
        <dbReference type="EMBL" id="ABE87610.1"/>
    </source>
</evidence>
<feature type="region of interest" description="Disordered" evidence="1">
    <location>
        <begin position="92"/>
        <end position="117"/>
    </location>
</feature>
<reference evidence="2" key="2">
    <citation type="submission" date="2007-04" db="EMBL/GenBank/DDBJ databases">
        <authorList>
            <consortium name="The International Medicago Genome Annotation Group"/>
        </authorList>
    </citation>
    <scope>NUCLEOTIDE SEQUENCE</scope>
</reference>